<dbReference type="RefSeq" id="WP_190436289.1">
    <property type="nucleotide sequence ID" value="NZ_JAMPKM010000020.1"/>
</dbReference>
<reference evidence="1 2" key="1">
    <citation type="submission" date="2022-04" db="EMBL/GenBank/DDBJ databases">
        <title>Positive selection, recombination, and allopatry shape intraspecific diversity of widespread and dominant cyanobacteria.</title>
        <authorList>
            <person name="Wei J."/>
            <person name="Shu W."/>
            <person name="Hu C."/>
        </authorList>
    </citation>
    <scope>NUCLEOTIDE SEQUENCE [LARGE SCALE GENOMIC DNA]</scope>
    <source>
        <strain evidence="1 2">GB2-A4</strain>
    </source>
</reference>
<organism evidence="1 2">
    <name type="scientific">Trichocoleus desertorum GB2-A4</name>
    <dbReference type="NCBI Taxonomy" id="2933944"/>
    <lineage>
        <taxon>Bacteria</taxon>
        <taxon>Bacillati</taxon>
        <taxon>Cyanobacteriota</taxon>
        <taxon>Cyanophyceae</taxon>
        <taxon>Leptolyngbyales</taxon>
        <taxon>Trichocoleusaceae</taxon>
        <taxon>Trichocoleus</taxon>
    </lineage>
</organism>
<accession>A0ABV0JE72</accession>
<proteinExistence type="predicted"/>
<keyword evidence="2" id="KW-1185">Reference proteome</keyword>
<evidence type="ECO:0000313" key="1">
    <source>
        <dbReference type="EMBL" id="MEP0820092.1"/>
    </source>
</evidence>
<comment type="caution">
    <text evidence="1">The sequence shown here is derived from an EMBL/GenBank/DDBJ whole genome shotgun (WGS) entry which is preliminary data.</text>
</comment>
<dbReference type="EMBL" id="JAMPKM010000020">
    <property type="protein sequence ID" value="MEP0820092.1"/>
    <property type="molecule type" value="Genomic_DNA"/>
</dbReference>
<protein>
    <submittedName>
        <fullName evidence="1">Uncharacterized protein</fullName>
    </submittedName>
</protein>
<evidence type="ECO:0000313" key="2">
    <source>
        <dbReference type="Proteomes" id="UP001464891"/>
    </source>
</evidence>
<sequence>MLESEGLEIWAPIHAWRSLGQLRAEAAIEPLLSLLHRMDDEGNEWIGEELPEVLACLQPQLFQLLVLTWLIKHMGFRHEPQHLRLW</sequence>
<dbReference type="Proteomes" id="UP001464891">
    <property type="component" value="Unassembled WGS sequence"/>
</dbReference>
<gene>
    <name evidence="1" type="ORF">NC998_23590</name>
</gene>
<name>A0ABV0JE72_9CYAN</name>